<dbReference type="RefSeq" id="XP_073558985.1">
    <property type="nucleotide sequence ID" value="XM_073702822.1"/>
</dbReference>
<organism evidence="1 2">
    <name type="scientific">Trichoderma ghanense</name>
    <dbReference type="NCBI Taxonomy" id="65468"/>
    <lineage>
        <taxon>Eukaryota</taxon>
        <taxon>Fungi</taxon>
        <taxon>Dikarya</taxon>
        <taxon>Ascomycota</taxon>
        <taxon>Pezizomycotina</taxon>
        <taxon>Sordariomycetes</taxon>
        <taxon>Hypocreomycetidae</taxon>
        <taxon>Hypocreales</taxon>
        <taxon>Hypocreaceae</taxon>
        <taxon>Trichoderma</taxon>
    </lineage>
</organism>
<dbReference type="EMBL" id="PPTA01000006">
    <property type="protein sequence ID" value="TFB02784.1"/>
    <property type="molecule type" value="Genomic_DNA"/>
</dbReference>
<evidence type="ECO:0000313" key="1">
    <source>
        <dbReference type="EMBL" id="TFB02784.1"/>
    </source>
</evidence>
<protein>
    <submittedName>
        <fullName evidence="1">Uncharacterized protein</fullName>
    </submittedName>
</protein>
<sequence length="106" mass="12515">MVKYDKAVAERNKLTALTDKNRFMVSCPSPFETWNLEKELSDYKAASSMLRSDFKREVDFHSRRSVLRQNLPSDLSLEERRRRVLKSEGRPSPLREVISIDEDWPQ</sequence>
<dbReference type="Proteomes" id="UP001642720">
    <property type="component" value="Unassembled WGS sequence"/>
</dbReference>
<name>A0ABY2H3G2_9HYPO</name>
<dbReference type="GeneID" id="300577272"/>
<proteinExistence type="predicted"/>
<evidence type="ECO:0000313" key="2">
    <source>
        <dbReference type="Proteomes" id="UP001642720"/>
    </source>
</evidence>
<reference evidence="1 2" key="1">
    <citation type="submission" date="2018-01" db="EMBL/GenBank/DDBJ databases">
        <title>Genome characterization of the sugarcane-associated fungus Trichoderma ghanense CCMA-1212 and their application in lignocelulose bioconversion.</title>
        <authorList>
            <person name="Steindorff A.S."/>
            <person name="Mendes T.D."/>
            <person name="Vilela E.S.D."/>
            <person name="Rodrigues D.S."/>
            <person name="Formighieri E.F."/>
            <person name="Melo I.S."/>
            <person name="Favaro L.C.L."/>
        </authorList>
    </citation>
    <scope>NUCLEOTIDE SEQUENCE [LARGE SCALE GENOMIC DNA]</scope>
    <source>
        <strain evidence="1 2">CCMA-1212</strain>
    </source>
</reference>
<accession>A0ABY2H3G2</accession>
<keyword evidence="2" id="KW-1185">Reference proteome</keyword>
<gene>
    <name evidence="1" type="ORF">CCMA1212_005565</name>
</gene>
<comment type="caution">
    <text evidence="1">The sequence shown here is derived from an EMBL/GenBank/DDBJ whole genome shotgun (WGS) entry which is preliminary data.</text>
</comment>